<evidence type="ECO:0000256" key="4">
    <source>
        <dbReference type="ARBA" id="ARBA00022771"/>
    </source>
</evidence>
<evidence type="ECO:0000313" key="9">
    <source>
        <dbReference type="Proteomes" id="UP000807769"/>
    </source>
</evidence>
<dbReference type="PROSITE" id="PS50082">
    <property type="entry name" value="WD_REPEATS_2"/>
    <property type="match status" value="1"/>
</dbReference>
<gene>
    <name evidence="8" type="ORF">BJ212DRAFT_845652</name>
</gene>
<evidence type="ECO:0000256" key="6">
    <source>
        <dbReference type="PROSITE-ProRule" id="PRU00221"/>
    </source>
</evidence>
<comment type="caution">
    <text evidence="8">The sequence shown here is derived from an EMBL/GenBank/DDBJ whole genome shotgun (WGS) entry which is preliminary data.</text>
</comment>
<keyword evidence="5" id="KW-0862">Zinc</keyword>
<keyword evidence="9" id="KW-1185">Reference proteome</keyword>
<dbReference type="SUPFAM" id="SSF50978">
    <property type="entry name" value="WD40 repeat-like"/>
    <property type="match status" value="1"/>
</dbReference>
<keyword evidence="2" id="KW-0479">Metal-binding</keyword>
<dbReference type="GO" id="GO:0061700">
    <property type="term" value="C:GATOR2 complex"/>
    <property type="evidence" value="ECO:0007669"/>
    <property type="project" value="TreeGrafter"/>
</dbReference>
<dbReference type="InterPro" id="IPR015943">
    <property type="entry name" value="WD40/YVTN_repeat-like_dom_sf"/>
</dbReference>
<accession>A0A9P7DY57</accession>
<evidence type="ECO:0000256" key="1">
    <source>
        <dbReference type="ARBA" id="ARBA00022574"/>
    </source>
</evidence>
<protein>
    <submittedName>
        <fullName evidence="8">Uncharacterized protein</fullName>
    </submittedName>
</protein>
<evidence type="ECO:0000313" key="8">
    <source>
        <dbReference type="EMBL" id="KAG1805838.1"/>
    </source>
</evidence>
<dbReference type="InterPro" id="IPR036322">
    <property type="entry name" value="WD40_repeat_dom_sf"/>
</dbReference>
<dbReference type="PROSITE" id="PS00678">
    <property type="entry name" value="WD_REPEATS_1"/>
    <property type="match status" value="1"/>
</dbReference>
<keyword evidence="1 6" id="KW-0853">WD repeat</keyword>
<dbReference type="GO" id="GO:1904263">
    <property type="term" value="P:positive regulation of TORC1 signaling"/>
    <property type="evidence" value="ECO:0007669"/>
    <property type="project" value="TreeGrafter"/>
</dbReference>
<dbReference type="Pfam" id="PF00400">
    <property type="entry name" value="WD40"/>
    <property type="match status" value="2"/>
</dbReference>
<dbReference type="GO" id="GO:0005829">
    <property type="term" value="C:cytosol"/>
    <property type="evidence" value="ECO:0007669"/>
    <property type="project" value="TreeGrafter"/>
</dbReference>
<dbReference type="SMART" id="SM00320">
    <property type="entry name" value="WD40"/>
    <property type="match status" value="2"/>
</dbReference>
<feature type="chain" id="PRO_5040276477" evidence="7">
    <location>
        <begin position="25"/>
        <end position="125"/>
    </location>
</feature>
<dbReference type="GeneID" id="64638207"/>
<dbReference type="PANTHER" id="PTHR46200:SF1">
    <property type="entry name" value="GATOR COMPLEX PROTEIN WDR24"/>
    <property type="match status" value="1"/>
</dbReference>
<proteinExistence type="predicted"/>
<dbReference type="EMBL" id="JABBWG010000050">
    <property type="protein sequence ID" value="KAG1805838.1"/>
    <property type="molecule type" value="Genomic_DNA"/>
</dbReference>
<name>A0A9P7DY57_9AGAM</name>
<dbReference type="InterPro" id="IPR001680">
    <property type="entry name" value="WD40_rpt"/>
</dbReference>
<dbReference type="InterPro" id="IPR037590">
    <property type="entry name" value="WDR24"/>
</dbReference>
<evidence type="ECO:0000256" key="5">
    <source>
        <dbReference type="ARBA" id="ARBA00022833"/>
    </source>
</evidence>
<keyword evidence="7" id="KW-0732">Signal</keyword>
<evidence type="ECO:0000256" key="7">
    <source>
        <dbReference type="SAM" id="SignalP"/>
    </source>
</evidence>
<keyword evidence="3" id="KW-0677">Repeat</keyword>
<dbReference type="RefSeq" id="XP_041187479.1">
    <property type="nucleotide sequence ID" value="XM_041344191.1"/>
</dbReference>
<evidence type="ECO:0000256" key="3">
    <source>
        <dbReference type="ARBA" id="ARBA00022737"/>
    </source>
</evidence>
<dbReference type="Gene3D" id="2.130.10.10">
    <property type="entry name" value="YVTN repeat-like/Quinoprotein amine dehydrogenase"/>
    <property type="match status" value="1"/>
</dbReference>
<feature type="signal peptide" evidence="7">
    <location>
        <begin position="1"/>
        <end position="24"/>
    </location>
</feature>
<dbReference type="GO" id="GO:0016239">
    <property type="term" value="P:positive regulation of macroautophagy"/>
    <property type="evidence" value="ECO:0007669"/>
    <property type="project" value="TreeGrafter"/>
</dbReference>
<dbReference type="AlphaFoldDB" id="A0A9P7DY57"/>
<feature type="repeat" description="WD" evidence="6">
    <location>
        <begin position="87"/>
        <end position="109"/>
    </location>
</feature>
<keyword evidence="4" id="KW-0863">Zinc-finger</keyword>
<dbReference type="PANTHER" id="PTHR46200">
    <property type="entry name" value="GATOR COMPLEX PROTEIN WDR24"/>
    <property type="match status" value="1"/>
</dbReference>
<sequence length="125" mass="13483">MSKSIMKIHHLTSVCSLVFSPCLSHPLQAVVGLDNGSIYCWDLQMGQRGQLGRLPVAHAGPILALDWCNTPGSSNVGDTIGADRSWIVSGGLDHTVKVWDLTTSGMSVHIAHQPTYTLHPSFFVC</sequence>
<dbReference type="GO" id="GO:0005774">
    <property type="term" value="C:vacuolar membrane"/>
    <property type="evidence" value="ECO:0007669"/>
    <property type="project" value="TreeGrafter"/>
</dbReference>
<dbReference type="OrthoDB" id="60955at2759"/>
<reference evidence="8" key="1">
    <citation type="journal article" date="2020" name="New Phytol.">
        <title>Comparative genomics reveals dynamic genome evolution in host specialist ectomycorrhizal fungi.</title>
        <authorList>
            <person name="Lofgren L.A."/>
            <person name="Nguyen N.H."/>
            <person name="Vilgalys R."/>
            <person name="Ruytinx J."/>
            <person name="Liao H.L."/>
            <person name="Branco S."/>
            <person name="Kuo A."/>
            <person name="LaButti K."/>
            <person name="Lipzen A."/>
            <person name="Andreopoulos W."/>
            <person name="Pangilinan J."/>
            <person name="Riley R."/>
            <person name="Hundley H."/>
            <person name="Na H."/>
            <person name="Barry K."/>
            <person name="Grigoriev I.V."/>
            <person name="Stajich J.E."/>
            <person name="Kennedy P.G."/>
        </authorList>
    </citation>
    <scope>NUCLEOTIDE SEQUENCE</scope>
    <source>
        <strain evidence="8">MN1</strain>
    </source>
</reference>
<organism evidence="8 9">
    <name type="scientific">Suillus subaureus</name>
    <dbReference type="NCBI Taxonomy" id="48587"/>
    <lineage>
        <taxon>Eukaryota</taxon>
        <taxon>Fungi</taxon>
        <taxon>Dikarya</taxon>
        <taxon>Basidiomycota</taxon>
        <taxon>Agaricomycotina</taxon>
        <taxon>Agaricomycetes</taxon>
        <taxon>Agaricomycetidae</taxon>
        <taxon>Boletales</taxon>
        <taxon>Suillineae</taxon>
        <taxon>Suillaceae</taxon>
        <taxon>Suillus</taxon>
    </lineage>
</organism>
<dbReference type="Proteomes" id="UP000807769">
    <property type="component" value="Unassembled WGS sequence"/>
</dbReference>
<evidence type="ECO:0000256" key="2">
    <source>
        <dbReference type="ARBA" id="ARBA00022723"/>
    </source>
</evidence>
<dbReference type="GO" id="GO:0008270">
    <property type="term" value="F:zinc ion binding"/>
    <property type="evidence" value="ECO:0007669"/>
    <property type="project" value="UniProtKB-KW"/>
</dbReference>
<dbReference type="InterPro" id="IPR019775">
    <property type="entry name" value="WD40_repeat_CS"/>
</dbReference>